<reference evidence="3" key="1">
    <citation type="submission" date="2014-08" db="EMBL/GenBank/DDBJ databases">
        <authorList>
            <person name="Moulin L."/>
        </authorList>
    </citation>
    <scope>NUCLEOTIDE SEQUENCE [LARGE SCALE GENOMIC DNA]</scope>
</reference>
<sequence length="169" mass="19016">MSTPKPGKIAAQFMAHKREMRLSPAWKALRGNDKLVLERIEEEHMAHGGSTDSLPVTFTDFQEWGVRRAAIAESIARVEALGFVECVERGRPSRAEHRFPAKYRLTYAHGPKVRVTDDWRKVVDAEDAQRRIDEALAELQARTAALSGKLKKSAKQRAEDRALQARNAA</sequence>
<protein>
    <submittedName>
        <fullName evidence="2">Uncharacterized protein</fullName>
    </submittedName>
</protein>
<gene>
    <name evidence="2" type="ORF">MPL3356_390146</name>
</gene>
<keyword evidence="3" id="KW-1185">Reference proteome</keyword>
<feature type="region of interest" description="Disordered" evidence="1">
    <location>
        <begin position="148"/>
        <end position="169"/>
    </location>
</feature>
<organism evidence="2 3">
    <name type="scientific">Mesorhizobium plurifarium</name>
    <dbReference type="NCBI Taxonomy" id="69974"/>
    <lineage>
        <taxon>Bacteria</taxon>
        <taxon>Pseudomonadati</taxon>
        <taxon>Pseudomonadota</taxon>
        <taxon>Alphaproteobacteria</taxon>
        <taxon>Hyphomicrobiales</taxon>
        <taxon>Phyllobacteriaceae</taxon>
        <taxon>Mesorhizobium</taxon>
    </lineage>
</organism>
<evidence type="ECO:0000313" key="3">
    <source>
        <dbReference type="Proteomes" id="UP000045285"/>
    </source>
</evidence>
<dbReference type="Proteomes" id="UP000045285">
    <property type="component" value="Unassembled WGS sequence"/>
</dbReference>
<proteinExistence type="predicted"/>
<dbReference type="EMBL" id="CCMZ01000033">
    <property type="protein sequence ID" value="CDX22105.1"/>
    <property type="molecule type" value="Genomic_DNA"/>
</dbReference>
<dbReference type="AlphaFoldDB" id="A0A090E4L6"/>
<accession>A0A090E4L6</accession>
<evidence type="ECO:0000313" key="2">
    <source>
        <dbReference type="EMBL" id="CDX22105.1"/>
    </source>
</evidence>
<name>A0A090E4L6_MESPL</name>
<evidence type="ECO:0000256" key="1">
    <source>
        <dbReference type="SAM" id="MobiDB-lite"/>
    </source>
</evidence>